<evidence type="ECO:0008006" key="3">
    <source>
        <dbReference type="Google" id="ProtNLM"/>
    </source>
</evidence>
<accession>A0ABR1Q2V7</accession>
<sequence length="79" mass="8857">METDKLQADDVVFKPENMYEKKPEVRADIVTKVVNSAPAGAKKAEVVNGWHTSASDKRNHCTVDYYDEAGKHITTKHIV</sequence>
<evidence type="ECO:0000313" key="1">
    <source>
        <dbReference type="EMBL" id="KAK7946282.1"/>
    </source>
</evidence>
<gene>
    <name evidence="1" type="ORF">PG986_010603</name>
</gene>
<dbReference type="EMBL" id="JAQQWE010000007">
    <property type="protein sequence ID" value="KAK7946282.1"/>
    <property type="molecule type" value="Genomic_DNA"/>
</dbReference>
<dbReference type="Proteomes" id="UP001391051">
    <property type="component" value="Unassembled WGS sequence"/>
</dbReference>
<name>A0ABR1Q2V7_9PEZI</name>
<reference evidence="1 2" key="1">
    <citation type="submission" date="2023-01" db="EMBL/GenBank/DDBJ databases">
        <title>Analysis of 21 Apiospora genomes using comparative genomics revels a genus with tremendous synthesis potential of carbohydrate active enzymes and secondary metabolites.</title>
        <authorList>
            <person name="Sorensen T."/>
        </authorList>
    </citation>
    <scope>NUCLEOTIDE SEQUENCE [LARGE SCALE GENOMIC DNA]</scope>
    <source>
        <strain evidence="1 2">CBS 24483</strain>
    </source>
</reference>
<evidence type="ECO:0000313" key="2">
    <source>
        <dbReference type="Proteomes" id="UP001391051"/>
    </source>
</evidence>
<keyword evidence="2" id="KW-1185">Reference proteome</keyword>
<proteinExistence type="predicted"/>
<organism evidence="1 2">
    <name type="scientific">Apiospora aurea</name>
    <dbReference type="NCBI Taxonomy" id="335848"/>
    <lineage>
        <taxon>Eukaryota</taxon>
        <taxon>Fungi</taxon>
        <taxon>Dikarya</taxon>
        <taxon>Ascomycota</taxon>
        <taxon>Pezizomycotina</taxon>
        <taxon>Sordariomycetes</taxon>
        <taxon>Xylariomycetidae</taxon>
        <taxon>Amphisphaeriales</taxon>
        <taxon>Apiosporaceae</taxon>
        <taxon>Apiospora</taxon>
    </lineage>
</organism>
<protein>
    <recommendedName>
        <fullName evidence="3">Hypervirulence associated protein TUDOR domain-containing protein</fullName>
    </recommendedName>
</protein>
<dbReference type="GeneID" id="92079887"/>
<comment type="caution">
    <text evidence="1">The sequence shown here is derived from an EMBL/GenBank/DDBJ whole genome shotgun (WGS) entry which is preliminary data.</text>
</comment>
<dbReference type="RefSeq" id="XP_066696316.1">
    <property type="nucleotide sequence ID" value="XM_066846825.1"/>
</dbReference>